<sequence>MSAARSKTLEKSKIKVEEFSQKSKFLCLFCGGKSCSKENYLKNPHKNAIHGLNSDWITPEILAMQRPSSRIIKEYGIIEQFQHAHIKAVFNLQLPGEHPYCGDKIIKESGFTYRPEEFTDHGIFYFNFGWTDMEVTSLDHMIKILTHIDFIISQGMKISVHCHAGTGRTGLLIASWLILKFNMTAVESRDLFRSKRAGGLTKSKQLVFLKKFEEFIISSRISFQQKNFIKIEQLIQAQEKLVFGKTKTLSRYQPHIMYQILNRLEFLMENNKINATQLCHSFYDIDNKDIFGNQQWSNVQEQQISLLKEQINTFQWQFSHFSDVRVLSQVLLDFFDQKNLQVIKNESAIKLNEYLQESKSIEIVFADESIVQLLGRYEYSILSKFLEFILRNLHKNNLTIQIINQFILRICISVLGKRQELDHLFIQRSFLSTECANQVVFNLYQFLNAWLNEMVLHDMIDNSYFNRIFNRTACIIEGKEKQFSDKKNSQISYSSTIKKSLQTKPEHILVGQHIKNDQSEYQSRRQIKSEINFIDISSSSNKNIQ</sequence>
<dbReference type="SUPFAM" id="SSF52799">
    <property type="entry name" value="(Phosphotyrosine protein) phosphatases II"/>
    <property type="match status" value="1"/>
</dbReference>
<name>Q24HH7_TETTS</name>
<dbReference type="STRING" id="312017.Q24HH7"/>
<feature type="domain" description="Tyrosine-protein phosphatase" evidence="2">
    <location>
        <begin position="53"/>
        <end position="221"/>
    </location>
</feature>
<dbReference type="InParanoid" id="Q24HH7"/>
<dbReference type="SMART" id="SM00195">
    <property type="entry name" value="DSPc"/>
    <property type="match status" value="1"/>
</dbReference>
<accession>Q24HH7</accession>
<reference evidence="5" key="1">
    <citation type="journal article" date="2006" name="PLoS Biol.">
        <title>Macronuclear genome sequence of the ciliate Tetrahymena thermophila, a model eukaryote.</title>
        <authorList>
            <person name="Eisen J.A."/>
            <person name="Coyne R.S."/>
            <person name="Wu M."/>
            <person name="Wu D."/>
            <person name="Thiagarajan M."/>
            <person name="Wortman J.R."/>
            <person name="Badger J.H."/>
            <person name="Ren Q."/>
            <person name="Amedeo P."/>
            <person name="Jones K.M."/>
            <person name="Tallon L.J."/>
            <person name="Delcher A.L."/>
            <person name="Salzberg S.L."/>
            <person name="Silva J.C."/>
            <person name="Haas B.J."/>
            <person name="Majoros W.H."/>
            <person name="Farzad M."/>
            <person name="Carlton J.M."/>
            <person name="Smith R.K. Jr."/>
            <person name="Garg J."/>
            <person name="Pearlman R.E."/>
            <person name="Karrer K.M."/>
            <person name="Sun L."/>
            <person name="Manning G."/>
            <person name="Elde N.C."/>
            <person name="Turkewitz A.P."/>
            <person name="Asai D.J."/>
            <person name="Wilkes D.E."/>
            <person name="Wang Y."/>
            <person name="Cai H."/>
            <person name="Collins K."/>
            <person name="Stewart B.A."/>
            <person name="Lee S.R."/>
            <person name="Wilamowska K."/>
            <person name="Weinberg Z."/>
            <person name="Ruzzo W.L."/>
            <person name="Wloga D."/>
            <person name="Gaertig J."/>
            <person name="Frankel J."/>
            <person name="Tsao C.-C."/>
            <person name="Gorovsky M.A."/>
            <person name="Keeling P.J."/>
            <person name="Waller R.F."/>
            <person name="Patron N.J."/>
            <person name="Cherry J.M."/>
            <person name="Stover N.A."/>
            <person name="Krieger C.J."/>
            <person name="del Toro C."/>
            <person name="Ryder H.F."/>
            <person name="Williamson S.C."/>
            <person name="Barbeau R.A."/>
            <person name="Hamilton E.P."/>
            <person name="Orias E."/>
        </authorList>
    </citation>
    <scope>NUCLEOTIDE SEQUENCE [LARGE SCALE GENOMIC DNA]</scope>
    <source>
        <strain evidence="5">SB210</strain>
    </source>
</reference>
<dbReference type="GO" id="GO:0016787">
    <property type="term" value="F:hydrolase activity"/>
    <property type="evidence" value="ECO:0007669"/>
    <property type="project" value="UniProtKB-KW"/>
</dbReference>
<dbReference type="Pfam" id="PF22785">
    <property type="entry name" value="Tc-R-P"/>
    <property type="match status" value="1"/>
</dbReference>
<dbReference type="PROSITE" id="PS00383">
    <property type="entry name" value="TYR_PHOSPHATASE_1"/>
    <property type="match status" value="1"/>
</dbReference>
<evidence type="ECO:0000256" key="1">
    <source>
        <dbReference type="ARBA" id="ARBA00022801"/>
    </source>
</evidence>
<dbReference type="InterPro" id="IPR000387">
    <property type="entry name" value="Tyr_Pase_dom"/>
</dbReference>
<dbReference type="GeneID" id="7839671"/>
<dbReference type="InterPro" id="IPR020422">
    <property type="entry name" value="TYR_PHOSPHATASE_DUAL_dom"/>
</dbReference>
<evidence type="ECO:0000259" key="3">
    <source>
        <dbReference type="PROSITE" id="PS50056"/>
    </source>
</evidence>
<gene>
    <name evidence="4" type="ORF">TTHERM_01001470</name>
</gene>
<dbReference type="PROSITE" id="PS50054">
    <property type="entry name" value="TYR_PHOSPHATASE_DUAL"/>
    <property type="match status" value="1"/>
</dbReference>
<dbReference type="KEGG" id="tet:TTHERM_01001470"/>
<dbReference type="InterPro" id="IPR003595">
    <property type="entry name" value="Tyr_Pase_cat"/>
</dbReference>
<dbReference type="PROSITE" id="PS50056">
    <property type="entry name" value="TYR_PHOSPHATASE_2"/>
    <property type="match status" value="1"/>
</dbReference>
<dbReference type="SMART" id="SM00404">
    <property type="entry name" value="PTPc_motif"/>
    <property type="match status" value="1"/>
</dbReference>
<keyword evidence="1" id="KW-0378">Hydrolase</keyword>
<evidence type="ECO:0000259" key="2">
    <source>
        <dbReference type="PROSITE" id="PS50054"/>
    </source>
</evidence>
<dbReference type="FunFam" id="3.90.190.10:FF:000157">
    <property type="entry name" value="Protein-tyrosine phosphatase"/>
    <property type="match status" value="1"/>
</dbReference>
<evidence type="ECO:0000313" key="5">
    <source>
        <dbReference type="Proteomes" id="UP000009168"/>
    </source>
</evidence>
<dbReference type="Gene3D" id="3.90.190.10">
    <property type="entry name" value="Protein tyrosine phosphatase superfamily"/>
    <property type="match status" value="1"/>
</dbReference>
<dbReference type="AlphaFoldDB" id="Q24HH7"/>
<proteinExistence type="predicted"/>
<keyword evidence="5" id="KW-1185">Reference proteome</keyword>
<feature type="domain" description="Tyrosine specific protein phosphatases" evidence="3">
    <location>
        <begin position="139"/>
        <end position="207"/>
    </location>
</feature>
<dbReference type="HOGENOM" id="CLU_710767_0_0_1"/>
<dbReference type="InterPro" id="IPR050561">
    <property type="entry name" value="PTP"/>
</dbReference>
<dbReference type="OrthoDB" id="2017893at2759"/>
<dbReference type="EMBL" id="GG662244">
    <property type="protein sequence ID" value="EAS07254.2"/>
    <property type="molecule type" value="Genomic_DNA"/>
</dbReference>
<dbReference type="Proteomes" id="UP000009168">
    <property type="component" value="Unassembled WGS sequence"/>
</dbReference>
<dbReference type="InterPro" id="IPR016130">
    <property type="entry name" value="Tyr_Pase_AS"/>
</dbReference>
<dbReference type="InterPro" id="IPR029021">
    <property type="entry name" value="Prot-tyrosine_phosphatase-like"/>
</dbReference>
<dbReference type="PANTHER" id="PTHR23339">
    <property type="entry name" value="TYROSINE SPECIFIC PROTEIN PHOSPHATASE AND DUAL SPECIFICITY PROTEIN PHOSPHATASE"/>
    <property type="match status" value="1"/>
</dbReference>
<protein>
    <submittedName>
        <fullName evidence="4">Tyrosine phosphatase</fullName>
    </submittedName>
</protein>
<evidence type="ECO:0000313" key="4">
    <source>
        <dbReference type="EMBL" id="EAS07254.2"/>
    </source>
</evidence>
<organism evidence="4 5">
    <name type="scientific">Tetrahymena thermophila (strain SB210)</name>
    <dbReference type="NCBI Taxonomy" id="312017"/>
    <lineage>
        <taxon>Eukaryota</taxon>
        <taxon>Sar</taxon>
        <taxon>Alveolata</taxon>
        <taxon>Ciliophora</taxon>
        <taxon>Intramacronucleata</taxon>
        <taxon>Oligohymenophorea</taxon>
        <taxon>Hymenostomatida</taxon>
        <taxon>Tetrahymenina</taxon>
        <taxon>Tetrahymenidae</taxon>
        <taxon>Tetrahymena</taxon>
    </lineage>
</organism>
<dbReference type="RefSeq" id="XP_001027496.2">
    <property type="nucleotide sequence ID" value="XM_001027496.2"/>
</dbReference>